<organism evidence="1 2">
    <name type="scientific">Priestia koreensis</name>
    <dbReference type="NCBI Taxonomy" id="284581"/>
    <lineage>
        <taxon>Bacteria</taxon>
        <taxon>Bacillati</taxon>
        <taxon>Bacillota</taxon>
        <taxon>Bacilli</taxon>
        <taxon>Bacillales</taxon>
        <taxon>Bacillaceae</taxon>
        <taxon>Priestia</taxon>
    </lineage>
</organism>
<evidence type="ECO:0000313" key="2">
    <source>
        <dbReference type="Proteomes" id="UP000037558"/>
    </source>
</evidence>
<keyword evidence="2" id="KW-1185">Reference proteome</keyword>
<dbReference type="STRING" id="284581.AMD01_11230"/>
<keyword evidence="1" id="KW-0946">Virion</keyword>
<protein>
    <submittedName>
        <fullName evidence="1">p22 coat protein-protein 5 domain protein</fullName>
    </submittedName>
</protein>
<dbReference type="RefSeq" id="WP_053401486.1">
    <property type="nucleotide sequence ID" value="NZ_LILC01000013.1"/>
</dbReference>
<reference evidence="2" key="1">
    <citation type="submission" date="2015-08" db="EMBL/GenBank/DDBJ databases">
        <title>Fjat-14210 dsm16467.</title>
        <authorList>
            <person name="Liu B."/>
            <person name="Wang J."/>
            <person name="Zhu Y."/>
            <person name="Liu G."/>
            <person name="Chen Q."/>
            <person name="Chen Z."/>
            <person name="Lan J."/>
            <person name="Che J."/>
            <person name="Ge C."/>
            <person name="Shi H."/>
            <person name="Pan Z."/>
            <person name="Liu X."/>
        </authorList>
    </citation>
    <scope>NUCLEOTIDE SEQUENCE [LARGE SCALE GENOMIC DNA]</scope>
    <source>
        <strain evidence="2">DSM 16467</strain>
    </source>
</reference>
<dbReference type="EMBL" id="LILC01000013">
    <property type="protein sequence ID" value="KOO46400.1"/>
    <property type="molecule type" value="Genomic_DNA"/>
</dbReference>
<dbReference type="AlphaFoldDB" id="A0A0M0L5N7"/>
<gene>
    <name evidence="1" type="ORF">AMD01_11230</name>
</gene>
<comment type="caution">
    <text evidence="1">The sequence shown here is derived from an EMBL/GenBank/DDBJ whole genome shotgun (WGS) entry which is preliminary data.</text>
</comment>
<proteinExistence type="predicted"/>
<sequence>MSTANFIPTIWSARLLESLKKTLVYGGLVNTDYEGEIKGKGSTVKINSIGAVTIGDYTKENGVGAPEELNSTQTTLTIDTAKFFNFQVHDIDQAQANVKLIDGAMKEASYGLSNAMDRYIASLYTGTVATNMIGSDASPVVPTVANAYDYLVDLGVKLDEANVPEVDRFVVVPAWFHGLLQKDPRYTKDSNVMATGYIGNVDGMTVFKSNNVPNTAGTKYKIIAGYKGAISFASQVDQVEAYRPEAGFSDAVKGLQVYGAKLVRPEGLAVLTVNKA</sequence>
<dbReference type="OrthoDB" id="1624479at2"/>
<accession>A0A0M0L5N7</accession>
<evidence type="ECO:0000313" key="1">
    <source>
        <dbReference type="EMBL" id="KOO46400.1"/>
    </source>
</evidence>
<dbReference type="Proteomes" id="UP000037558">
    <property type="component" value="Unassembled WGS sequence"/>
</dbReference>
<dbReference type="Pfam" id="PF25209">
    <property type="entry name" value="Phage_capsid_4"/>
    <property type="match status" value="1"/>
</dbReference>
<keyword evidence="1" id="KW-0167">Capsid protein</keyword>
<dbReference type="PATRIC" id="fig|284581.3.peg.2357"/>
<name>A0A0M0L5N7_9BACI</name>